<evidence type="ECO:0000313" key="2">
    <source>
        <dbReference type="Proteomes" id="UP000254428"/>
    </source>
</evidence>
<name>A0A376NV23_ECOLX</name>
<organism evidence="1 2">
    <name type="scientific">Escherichia coli</name>
    <dbReference type="NCBI Taxonomy" id="562"/>
    <lineage>
        <taxon>Bacteria</taxon>
        <taxon>Pseudomonadati</taxon>
        <taxon>Pseudomonadota</taxon>
        <taxon>Gammaproteobacteria</taxon>
        <taxon>Enterobacterales</taxon>
        <taxon>Enterobacteriaceae</taxon>
        <taxon>Escherichia</taxon>
    </lineage>
</organism>
<dbReference type="Proteomes" id="UP000254428">
    <property type="component" value="Unassembled WGS sequence"/>
</dbReference>
<evidence type="ECO:0000313" key="1">
    <source>
        <dbReference type="EMBL" id="STH70068.1"/>
    </source>
</evidence>
<dbReference type="EMBL" id="UGBT01000002">
    <property type="protein sequence ID" value="STH70068.1"/>
    <property type="molecule type" value="Genomic_DNA"/>
</dbReference>
<gene>
    <name evidence="1" type="ORF">NCTC11341_01612</name>
</gene>
<protein>
    <submittedName>
        <fullName evidence="1">Uncharacterized protein</fullName>
    </submittedName>
</protein>
<accession>A0A376NV23</accession>
<proteinExistence type="predicted"/>
<sequence>MFITVGELDAQLFALGFNAVADRQIVRIVDLQLLLVAVDSQNMVLVDCTCLEFTGTTGLVLQLFGDLENAMFVSSFTFNVGSSFKTLDTVARDTPASIAMSFSVAMFTFFTFPDVRPHCRGSAYRVTCFQ</sequence>
<reference evidence="1 2" key="1">
    <citation type="submission" date="2018-06" db="EMBL/GenBank/DDBJ databases">
        <authorList>
            <consortium name="Pathogen Informatics"/>
            <person name="Doyle S."/>
        </authorList>
    </citation>
    <scope>NUCLEOTIDE SEQUENCE [LARGE SCALE GENOMIC DNA]</scope>
    <source>
        <strain evidence="1 2">NCTC11341</strain>
    </source>
</reference>
<dbReference type="AlphaFoldDB" id="A0A376NV23"/>